<reference evidence="9" key="1">
    <citation type="submission" date="2013-08" db="EMBL/GenBank/DDBJ databases">
        <authorList>
            <person name="Durkin A.S."/>
            <person name="Haft D.R."/>
            <person name="McCorrison J."/>
            <person name="Torralba M."/>
            <person name="Gillis M."/>
            <person name="Haft D.H."/>
            <person name="Methe B."/>
            <person name="Sutton G."/>
            <person name="Nelson K.E."/>
        </authorList>
    </citation>
    <scope>NUCLEOTIDE SEQUENCE [LARGE SCALE GENOMIC DNA]</scope>
    <source>
        <strain evidence="9">F0233</strain>
    </source>
</reference>
<sequence>MTGTGHRAAARTDRPPVRWPVFITALSITGLVAAWCLAAPEFAGGVLGKTVSRAADRLGWFYIALATAALLFVIHLGLRYPRVRLGGDYDRPEYSTFSWAAMLFAAGIGTDLMFYAVAEPAAQFLSPPQIPGGTVDAARQSTVWAIYHYGITGWGMYALMGLALGYFAHRKKAPLAVRSVLAPLFGKRVRGLIGHSVDIATVIGTIFGVATSLGIGVVMLNVGLNILFGIPQGLGAQTALVVLAVVLATISATTGVDKGIRSLSQLNVALAVVLAGWALFTGNTTFLLRSMVMNIGDFVTMFPGMTLDTMAYDYPAGWMQSWTLFFWAWWIAWSAFVGMFLARISKGRTIGQFVLGTLMIPFSYIVMWISIFGNSAVKRIMDGDAAFGQAATASPEQGFFQLLTTIPGTPVLIALSTFVGLLFYVTSADSGALVMANLCSELPAADTDARPSLRILWAAATGILTIGMLMVGGIPALQSATIIMAIPFALVLMLVMVGLDRALREEHLHEQAVQRSFTAQWASPETAISSGSWRRRLSLSLDSVSSRQAEERLQNVIRPALDEVAEALQERGVPAVVREVSNGLQQNVSRRVQLEALSESEDGEDFVYPVQIRRSSATSCGARTIGTDDVTIHLEVAFGEGLSYNIYPYECNQICNDVLDHYERYELVAASRQEEATLQAAVQH</sequence>
<comment type="subcellular location">
    <subcellularLocation>
        <location evidence="1">Cell membrane</location>
        <topology evidence="1">Multi-pass membrane protein</topology>
    </subcellularLocation>
</comment>
<accession>U2RIU3</accession>
<dbReference type="InterPro" id="IPR018093">
    <property type="entry name" value="BCCT_CS"/>
</dbReference>
<dbReference type="InterPro" id="IPR000060">
    <property type="entry name" value="BCCT_transptr"/>
</dbReference>
<dbReference type="NCBIfam" id="TIGR00842">
    <property type="entry name" value="bcct"/>
    <property type="match status" value="1"/>
</dbReference>
<dbReference type="GeneID" id="95360884"/>
<keyword evidence="5 8" id="KW-0812">Transmembrane</keyword>
<keyword evidence="10" id="KW-1185">Reference proteome</keyword>
<organism evidence="9 10">
    <name type="scientific">Propionibacterium acidifaciens F0233</name>
    <dbReference type="NCBI Taxonomy" id="553198"/>
    <lineage>
        <taxon>Bacteria</taxon>
        <taxon>Bacillati</taxon>
        <taxon>Actinomycetota</taxon>
        <taxon>Actinomycetes</taxon>
        <taxon>Propionibacteriales</taxon>
        <taxon>Propionibacteriaceae</taxon>
        <taxon>Propionibacterium</taxon>
    </lineage>
</organism>
<evidence type="ECO:0000256" key="6">
    <source>
        <dbReference type="ARBA" id="ARBA00022989"/>
    </source>
</evidence>
<evidence type="ECO:0000256" key="4">
    <source>
        <dbReference type="ARBA" id="ARBA00022475"/>
    </source>
</evidence>
<dbReference type="GO" id="GO:0005886">
    <property type="term" value="C:plasma membrane"/>
    <property type="evidence" value="ECO:0007669"/>
    <property type="project" value="UniProtKB-SubCell"/>
</dbReference>
<comment type="similarity">
    <text evidence="2">Belongs to the BCCT transporter (TC 2.A.15) family.</text>
</comment>
<keyword evidence="3" id="KW-0813">Transport</keyword>
<feature type="transmembrane region" description="Helical" evidence="8">
    <location>
        <begin position="480"/>
        <end position="499"/>
    </location>
</feature>
<feature type="transmembrane region" description="Helical" evidence="8">
    <location>
        <begin position="21"/>
        <end position="40"/>
    </location>
</feature>
<evidence type="ECO:0000256" key="3">
    <source>
        <dbReference type="ARBA" id="ARBA00022448"/>
    </source>
</evidence>
<dbReference type="PROSITE" id="PS01303">
    <property type="entry name" value="BCCT"/>
    <property type="match status" value="1"/>
</dbReference>
<dbReference type="NCBIfam" id="NF007399">
    <property type="entry name" value="PRK09928.1"/>
    <property type="match status" value="1"/>
</dbReference>
<dbReference type="Proteomes" id="UP000017052">
    <property type="component" value="Unassembled WGS sequence"/>
</dbReference>
<dbReference type="RefSeq" id="WP_021798680.1">
    <property type="nucleotide sequence ID" value="NZ_ACVN02000298.1"/>
</dbReference>
<evidence type="ECO:0000256" key="5">
    <source>
        <dbReference type="ARBA" id="ARBA00022692"/>
    </source>
</evidence>
<feature type="transmembrane region" description="Helical" evidence="8">
    <location>
        <begin position="234"/>
        <end position="256"/>
    </location>
</feature>
<feature type="transmembrane region" description="Helical" evidence="8">
    <location>
        <begin position="60"/>
        <end position="78"/>
    </location>
</feature>
<dbReference type="Pfam" id="PF02028">
    <property type="entry name" value="BCCT"/>
    <property type="match status" value="1"/>
</dbReference>
<keyword evidence="7 8" id="KW-0472">Membrane</keyword>
<dbReference type="AlphaFoldDB" id="U2RIU3"/>
<dbReference type="PANTHER" id="PTHR30047:SF7">
    <property type="entry name" value="HIGH-AFFINITY CHOLINE TRANSPORT PROTEIN"/>
    <property type="match status" value="1"/>
</dbReference>
<evidence type="ECO:0000313" key="10">
    <source>
        <dbReference type="Proteomes" id="UP000017052"/>
    </source>
</evidence>
<protein>
    <submittedName>
        <fullName evidence="9">Transporter, betaine/carnitine/choline family</fullName>
    </submittedName>
</protein>
<feature type="transmembrane region" description="Helical" evidence="8">
    <location>
        <begin position="99"/>
        <end position="118"/>
    </location>
</feature>
<evidence type="ECO:0000256" key="1">
    <source>
        <dbReference type="ARBA" id="ARBA00004651"/>
    </source>
</evidence>
<feature type="transmembrane region" description="Helical" evidence="8">
    <location>
        <begin position="197"/>
        <end position="222"/>
    </location>
</feature>
<evidence type="ECO:0000256" key="7">
    <source>
        <dbReference type="ARBA" id="ARBA00023136"/>
    </source>
</evidence>
<feature type="transmembrane region" description="Helical" evidence="8">
    <location>
        <begin position="455"/>
        <end position="474"/>
    </location>
</feature>
<comment type="caution">
    <text evidence="9">The sequence shown here is derived from an EMBL/GenBank/DDBJ whole genome shotgun (WGS) entry which is preliminary data.</text>
</comment>
<keyword evidence="4" id="KW-1003">Cell membrane</keyword>
<dbReference type="GO" id="GO:0022857">
    <property type="term" value="F:transmembrane transporter activity"/>
    <property type="evidence" value="ECO:0007669"/>
    <property type="project" value="InterPro"/>
</dbReference>
<feature type="transmembrane region" description="Helical" evidence="8">
    <location>
        <begin position="411"/>
        <end position="434"/>
    </location>
</feature>
<evidence type="ECO:0000256" key="2">
    <source>
        <dbReference type="ARBA" id="ARBA00005658"/>
    </source>
</evidence>
<dbReference type="PANTHER" id="PTHR30047">
    <property type="entry name" value="HIGH-AFFINITY CHOLINE TRANSPORT PROTEIN-RELATED"/>
    <property type="match status" value="1"/>
</dbReference>
<evidence type="ECO:0000256" key="8">
    <source>
        <dbReference type="SAM" id="Phobius"/>
    </source>
</evidence>
<feature type="transmembrane region" description="Helical" evidence="8">
    <location>
        <begin position="268"/>
        <end position="288"/>
    </location>
</feature>
<dbReference type="EMBL" id="ACVN02000298">
    <property type="protein sequence ID" value="ERK50657.1"/>
    <property type="molecule type" value="Genomic_DNA"/>
</dbReference>
<feature type="transmembrane region" description="Helical" evidence="8">
    <location>
        <begin position="353"/>
        <end position="373"/>
    </location>
</feature>
<gene>
    <name evidence="9" type="ORF">HMPREF0682_1000</name>
</gene>
<feature type="transmembrane region" description="Helical" evidence="8">
    <location>
        <begin position="146"/>
        <end position="168"/>
    </location>
</feature>
<evidence type="ECO:0000313" key="9">
    <source>
        <dbReference type="EMBL" id="ERK50657.1"/>
    </source>
</evidence>
<feature type="transmembrane region" description="Helical" evidence="8">
    <location>
        <begin position="322"/>
        <end position="341"/>
    </location>
</feature>
<name>U2RIU3_9ACTN</name>
<keyword evidence="6 8" id="KW-1133">Transmembrane helix</keyword>
<proteinExistence type="inferred from homology"/>